<dbReference type="EMBL" id="BK014817">
    <property type="protein sequence ID" value="DAD77080.1"/>
    <property type="molecule type" value="Genomic_DNA"/>
</dbReference>
<sequence>MDKRKLRAQMALRGDNDTSLARYLGIARCTFSAKMNENKREFTVQEITRIKKRYSLSAEELMAIFFEDEVSEKDTKPA</sequence>
<accession>A0A8S5M4M5</accession>
<evidence type="ECO:0000313" key="1">
    <source>
        <dbReference type="EMBL" id="DAD77080.1"/>
    </source>
</evidence>
<name>A0A8S5M4M5_9CAUD</name>
<organism evidence="1">
    <name type="scientific">Siphoviridae sp. ct0d96</name>
    <dbReference type="NCBI Taxonomy" id="2826268"/>
    <lineage>
        <taxon>Viruses</taxon>
        <taxon>Duplodnaviria</taxon>
        <taxon>Heunggongvirae</taxon>
        <taxon>Uroviricota</taxon>
        <taxon>Caudoviricetes</taxon>
    </lineage>
</organism>
<protein>
    <submittedName>
        <fullName evidence="1">Regulatory protein-modification, helix-turn-helix, transcriptional regulator, DNA</fullName>
    </submittedName>
</protein>
<reference evidence="1" key="1">
    <citation type="journal article" date="2021" name="Proc. Natl. Acad. Sci. U.S.A.">
        <title>A Catalog of Tens of Thousands of Viruses from Human Metagenomes Reveals Hidden Associations with Chronic Diseases.</title>
        <authorList>
            <person name="Tisza M.J."/>
            <person name="Buck C.B."/>
        </authorList>
    </citation>
    <scope>NUCLEOTIDE SEQUENCE</scope>
    <source>
        <strain evidence="1">Ct0d96</strain>
    </source>
</reference>
<proteinExistence type="predicted"/>